<sequence length="117" mass="13375">MSMTFEIQKRLYHKVVVLHVRTHLNGNYHQQSSPPGYGGERHPGPQYSPTSYHHHNNHSDSSPGYQYGRFDASALHIAHALKQTELQKSYRMHREKPIDCYLSNCNPEGYGKLTGGI</sequence>
<keyword evidence="3" id="KW-1185">Reference proteome</keyword>
<protein>
    <submittedName>
        <fullName evidence="2">Uncharacterized protein</fullName>
    </submittedName>
</protein>
<organism evidence="2 3">
    <name type="scientific">Tenebrio molitor</name>
    <name type="common">Yellow mealworm beetle</name>
    <dbReference type="NCBI Taxonomy" id="7067"/>
    <lineage>
        <taxon>Eukaryota</taxon>
        <taxon>Metazoa</taxon>
        <taxon>Ecdysozoa</taxon>
        <taxon>Arthropoda</taxon>
        <taxon>Hexapoda</taxon>
        <taxon>Insecta</taxon>
        <taxon>Pterygota</taxon>
        <taxon>Neoptera</taxon>
        <taxon>Endopterygota</taxon>
        <taxon>Coleoptera</taxon>
        <taxon>Polyphaga</taxon>
        <taxon>Cucujiformia</taxon>
        <taxon>Tenebrionidae</taxon>
        <taxon>Tenebrio</taxon>
    </lineage>
</organism>
<gene>
    <name evidence="2" type="ORF">GEV33_006449</name>
</gene>
<accession>A0A8J6HL69</accession>
<evidence type="ECO:0000313" key="2">
    <source>
        <dbReference type="EMBL" id="KAH0816342.1"/>
    </source>
</evidence>
<reference evidence="2" key="2">
    <citation type="submission" date="2021-08" db="EMBL/GenBank/DDBJ databases">
        <authorList>
            <person name="Eriksson T."/>
        </authorList>
    </citation>
    <scope>NUCLEOTIDE SEQUENCE</scope>
    <source>
        <strain evidence="2">Stoneville</strain>
        <tissue evidence="2">Whole head</tissue>
    </source>
</reference>
<comment type="caution">
    <text evidence="2">The sequence shown here is derived from an EMBL/GenBank/DDBJ whole genome shotgun (WGS) entry which is preliminary data.</text>
</comment>
<evidence type="ECO:0000313" key="3">
    <source>
        <dbReference type="Proteomes" id="UP000719412"/>
    </source>
</evidence>
<evidence type="ECO:0000256" key="1">
    <source>
        <dbReference type="SAM" id="MobiDB-lite"/>
    </source>
</evidence>
<dbReference type="AlphaFoldDB" id="A0A8J6HL69"/>
<proteinExistence type="predicted"/>
<dbReference type="Proteomes" id="UP000719412">
    <property type="component" value="Unassembled WGS sequence"/>
</dbReference>
<dbReference type="EMBL" id="JABDTM020021696">
    <property type="protein sequence ID" value="KAH0816342.1"/>
    <property type="molecule type" value="Genomic_DNA"/>
</dbReference>
<reference evidence="2" key="1">
    <citation type="journal article" date="2020" name="J Insects Food Feed">
        <title>The yellow mealworm (Tenebrio molitor) genome: a resource for the emerging insects as food and feed industry.</title>
        <authorList>
            <person name="Eriksson T."/>
            <person name="Andere A."/>
            <person name="Kelstrup H."/>
            <person name="Emery V."/>
            <person name="Picard C."/>
        </authorList>
    </citation>
    <scope>NUCLEOTIDE SEQUENCE</scope>
    <source>
        <strain evidence="2">Stoneville</strain>
        <tissue evidence="2">Whole head</tissue>
    </source>
</reference>
<name>A0A8J6HL69_TENMO</name>
<feature type="region of interest" description="Disordered" evidence="1">
    <location>
        <begin position="26"/>
        <end position="65"/>
    </location>
</feature>